<dbReference type="Pfam" id="PF10502">
    <property type="entry name" value="Peptidase_S26"/>
    <property type="match status" value="1"/>
</dbReference>
<proteinExistence type="predicted"/>
<feature type="domain" description="Peptidase S26" evidence="1">
    <location>
        <begin position="10"/>
        <end position="168"/>
    </location>
</feature>
<gene>
    <name evidence="2" type="ORF">Q8A70_22810</name>
</gene>
<organism evidence="2 3">
    <name type="scientific">Dongia sedimenti</name>
    <dbReference type="NCBI Taxonomy" id="3064282"/>
    <lineage>
        <taxon>Bacteria</taxon>
        <taxon>Pseudomonadati</taxon>
        <taxon>Pseudomonadota</taxon>
        <taxon>Alphaproteobacteria</taxon>
        <taxon>Rhodospirillales</taxon>
        <taxon>Dongiaceae</taxon>
        <taxon>Dongia</taxon>
    </lineage>
</organism>
<keyword evidence="3" id="KW-1185">Reference proteome</keyword>
<protein>
    <submittedName>
        <fullName evidence="2">S26 family signal peptidase</fullName>
    </submittedName>
</protein>
<sequence length="170" mass="18753">MRGRRQGFAALTLAVALFGVLATAASAIPSRRLVWNASASAPIGLYWRIDGRPERGDLVLAWAPFWARRLADERYYLPLSVPLVKRVAAISGDVVCATGREIVINGEPVARRMESDHLNRLLPVWTGCRLLAPGDFLLLMADVPDSFDGRYFGVSDGHDIIGRLVPVWTR</sequence>
<name>A0ABU0YUN9_9PROT</name>
<evidence type="ECO:0000313" key="2">
    <source>
        <dbReference type="EMBL" id="MDQ7250538.1"/>
    </source>
</evidence>
<dbReference type="InterPro" id="IPR019533">
    <property type="entry name" value="Peptidase_S26"/>
</dbReference>
<evidence type="ECO:0000259" key="1">
    <source>
        <dbReference type="Pfam" id="PF10502"/>
    </source>
</evidence>
<comment type="caution">
    <text evidence="2">The sequence shown here is derived from an EMBL/GenBank/DDBJ whole genome shotgun (WGS) entry which is preliminary data.</text>
</comment>
<dbReference type="EMBL" id="JAUYVI010000007">
    <property type="protein sequence ID" value="MDQ7250538.1"/>
    <property type="molecule type" value="Genomic_DNA"/>
</dbReference>
<evidence type="ECO:0000313" key="3">
    <source>
        <dbReference type="Proteomes" id="UP001230156"/>
    </source>
</evidence>
<dbReference type="Proteomes" id="UP001230156">
    <property type="component" value="Unassembled WGS sequence"/>
</dbReference>
<dbReference type="RefSeq" id="WP_379959940.1">
    <property type="nucleotide sequence ID" value="NZ_JAUYVI010000007.1"/>
</dbReference>
<dbReference type="SUPFAM" id="SSF51306">
    <property type="entry name" value="LexA/Signal peptidase"/>
    <property type="match status" value="1"/>
</dbReference>
<reference evidence="3" key="1">
    <citation type="submission" date="2023-08" db="EMBL/GenBank/DDBJ databases">
        <title>Rhodospirillaceae gen. nov., a novel taxon isolated from the Yangtze River Yuezi River estuary sludge.</title>
        <authorList>
            <person name="Ruan L."/>
        </authorList>
    </citation>
    <scope>NUCLEOTIDE SEQUENCE [LARGE SCALE GENOMIC DNA]</scope>
    <source>
        <strain evidence="3">R-7</strain>
    </source>
</reference>
<dbReference type="InterPro" id="IPR036286">
    <property type="entry name" value="LexA/Signal_pep-like_sf"/>
</dbReference>
<accession>A0ABU0YUN9</accession>
<dbReference type="Gene3D" id="2.10.109.10">
    <property type="entry name" value="Umud Fragment, subunit A"/>
    <property type="match status" value="1"/>
</dbReference>